<reference evidence="8 9" key="1">
    <citation type="submission" date="2020-04" db="EMBL/GenBank/DDBJ databases">
        <title>Acinetobacter Taxon 24.</title>
        <authorList>
            <person name="Nemec A."/>
            <person name="Radolfova-Krizova L."/>
            <person name="Higgins P.G."/>
            <person name="Spanelova P."/>
        </authorList>
    </citation>
    <scope>NUCLEOTIDE SEQUENCE [LARGE SCALE GENOMIC DNA]</scope>
    <source>
        <strain evidence="8 9">ANC 5084</strain>
    </source>
</reference>
<dbReference type="EC" id="3.1.2.12" evidence="2 6"/>
<keyword evidence="3 7" id="KW-0719">Serine esterase</keyword>
<protein>
    <recommendedName>
        <fullName evidence="2 6">S-formylglutathione hydrolase</fullName>
        <ecNumber evidence="2 6">3.1.2.12</ecNumber>
    </recommendedName>
</protein>
<dbReference type="NCBIfam" id="TIGR02821">
    <property type="entry name" value="fghA_ester_D"/>
    <property type="match status" value="1"/>
</dbReference>
<organism evidence="8 9">
    <name type="scientific">Acinetobacter terrestris</name>
    <dbReference type="NCBI Taxonomy" id="2529843"/>
    <lineage>
        <taxon>Bacteria</taxon>
        <taxon>Pseudomonadati</taxon>
        <taxon>Pseudomonadota</taxon>
        <taxon>Gammaproteobacteria</taxon>
        <taxon>Moraxellales</taxon>
        <taxon>Moraxellaceae</taxon>
        <taxon>Acinetobacter</taxon>
        <taxon>Acinetobacter Taxon 24</taxon>
    </lineage>
</organism>
<evidence type="ECO:0000256" key="7">
    <source>
        <dbReference type="RuleBase" id="RU363068"/>
    </source>
</evidence>
<dbReference type="EMBL" id="JABERJ010000016">
    <property type="protein sequence ID" value="NNH26168.1"/>
    <property type="molecule type" value="Genomic_DNA"/>
</dbReference>
<gene>
    <name evidence="8" type="primary">fghA</name>
    <name evidence="8" type="ORF">HLH15_06660</name>
</gene>
<dbReference type="InterPro" id="IPR029058">
    <property type="entry name" value="AB_hydrolase_fold"/>
</dbReference>
<evidence type="ECO:0000256" key="5">
    <source>
        <dbReference type="ARBA" id="ARBA00047590"/>
    </source>
</evidence>
<evidence type="ECO:0000256" key="2">
    <source>
        <dbReference type="ARBA" id="ARBA00012479"/>
    </source>
</evidence>
<evidence type="ECO:0000313" key="9">
    <source>
        <dbReference type="Proteomes" id="UP000555322"/>
    </source>
</evidence>
<sequence>MELIQHNRCFDGEQRIYAFNSRVLKGQTKFGIFLPPQALRGQACPVLLYLAGLTCTEETFSIKAHAQRLATQLGLILISPDTSPRGEQVAPGDSWDIGQGAGFYINATQAPWAEHYQMESFIADELYDLVIQNFPVQADAVGIFGHSMGGHGALTLAFKYPEKFKSVSAFAPICAPSQCPWGEKAFASYLGEDRNEWLKHDATALIQEKGALFPEILIDQGLKDQFYAQLNPALFKQACAQVGQSLTLREHEAYDHGYYFIQSFIDDHLQFHAVQLEA</sequence>
<comment type="caution">
    <text evidence="8">The sequence shown here is derived from an EMBL/GenBank/DDBJ whole genome shotgun (WGS) entry which is preliminary data.</text>
</comment>
<dbReference type="Gene3D" id="3.40.50.1820">
    <property type="entry name" value="alpha/beta hydrolase"/>
    <property type="match status" value="1"/>
</dbReference>
<dbReference type="PANTHER" id="PTHR10061:SF0">
    <property type="entry name" value="S-FORMYLGLUTATHIONE HYDROLASE"/>
    <property type="match status" value="1"/>
</dbReference>
<dbReference type="Pfam" id="PF00756">
    <property type="entry name" value="Esterase"/>
    <property type="match status" value="1"/>
</dbReference>
<dbReference type="PANTHER" id="PTHR10061">
    <property type="entry name" value="S-FORMYLGLUTATHIONE HYDROLASE"/>
    <property type="match status" value="1"/>
</dbReference>
<name>A0ABX1UVE1_9GAMM</name>
<evidence type="ECO:0000256" key="4">
    <source>
        <dbReference type="ARBA" id="ARBA00022801"/>
    </source>
</evidence>
<accession>A0ABX1UVE1</accession>
<dbReference type="RefSeq" id="WP_171536194.1">
    <property type="nucleotide sequence ID" value="NZ_JABERJ010000016.1"/>
</dbReference>
<evidence type="ECO:0000256" key="1">
    <source>
        <dbReference type="ARBA" id="ARBA00005622"/>
    </source>
</evidence>
<dbReference type="InterPro" id="IPR000801">
    <property type="entry name" value="Esterase-like"/>
</dbReference>
<comment type="catalytic activity">
    <reaction evidence="5 7">
        <text>S-formylglutathione + H2O = formate + glutathione + H(+)</text>
        <dbReference type="Rhea" id="RHEA:14961"/>
        <dbReference type="ChEBI" id="CHEBI:15377"/>
        <dbReference type="ChEBI" id="CHEBI:15378"/>
        <dbReference type="ChEBI" id="CHEBI:15740"/>
        <dbReference type="ChEBI" id="CHEBI:57688"/>
        <dbReference type="ChEBI" id="CHEBI:57925"/>
        <dbReference type="EC" id="3.1.2.12"/>
    </reaction>
</comment>
<keyword evidence="4 7" id="KW-0378">Hydrolase</keyword>
<evidence type="ECO:0000256" key="6">
    <source>
        <dbReference type="NCBIfam" id="TIGR02821"/>
    </source>
</evidence>
<evidence type="ECO:0000256" key="3">
    <source>
        <dbReference type="ARBA" id="ARBA00022487"/>
    </source>
</evidence>
<keyword evidence="9" id="KW-1185">Reference proteome</keyword>
<dbReference type="SUPFAM" id="SSF53474">
    <property type="entry name" value="alpha/beta-Hydrolases"/>
    <property type="match status" value="1"/>
</dbReference>
<proteinExistence type="inferred from homology"/>
<dbReference type="InterPro" id="IPR014186">
    <property type="entry name" value="S-formylglutathione_hydrol"/>
</dbReference>
<comment type="similarity">
    <text evidence="1 7">Belongs to the esterase D family.</text>
</comment>
<dbReference type="Proteomes" id="UP000555322">
    <property type="component" value="Unassembled WGS sequence"/>
</dbReference>
<dbReference type="GO" id="GO:0018738">
    <property type="term" value="F:S-formylglutathione hydrolase activity"/>
    <property type="evidence" value="ECO:0007669"/>
    <property type="project" value="UniProtKB-EC"/>
</dbReference>
<evidence type="ECO:0000313" key="8">
    <source>
        <dbReference type="EMBL" id="NNH26168.1"/>
    </source>
</evidence>
<comment type="function">
    <text evidence="7">Serine hydrolase involved in the detoxification of formaldehyde.</text>
</comment>